<accession>A0AAD5ULW2</accession>
<evidence type="ECO:0000256" key="2">
    <source>
        <dbReference type="SAM" id="Phobius"/>
    </source>
</evidence>
<dbReference type="Proteomes" id="UP001210925">
    <property type="component" value="Unassembled WGS sequence"/>
</dbReference>
<proteinExistence type="predicted"/>
<feature type="transmembrane region" description="Helical" evidence="2">
    <location>
        <begin position="51"/>
        <end position="73"/>
    </location>
</feature>
<evidence type="ECO:0000256" key="1">
    <source>
        <dbReference type="SAM" id="MobiDB-lite"/>
    </source>
</evidence>
<evidence type="ECO:0000313" key="4">
    <source>
        <dbReference type="Proteomes" id="UP001210925"/>
    </source>
</evidence>
<comment type="caution">
    <text evidence="3">The sequence shown here is derived from an EMBL/GenBank/DDBJ whole genome shotgun (WGS) entry which is preliminary data.</text>
</comment>
<keyword evidence="2" id="KW-0812">Transmembrane</keyword>
<dbReference type="AlphaFoldDB" id="A0AAD5ULW2"/>
<gene>
    <name evidence="3" type="ORF">HK103_004691</name>
</gene>
<reference evidence="3" key="1">
    <citation type="submission" date="2020-05" db="EMBL/GenBank/DDBJ databases">
        <title>Phylogenomic resolution of chytrid fungi.</title>
        <authorList>
            <person name="Stajich J.E."/>
            <person name="Amses K."/>
            <person name="Simmons R."/>
            <person name="Seto K."/>
            <person name="Myers J."/>
            <person name="Bonds A."/>
            <person name="Quandt C.A."/>
            <person name="Barry K."/>
            <person name="Liu P."/>
            <person name="Grigoriev I."/>
            <person name="Longcore J.E."/>
            <person name="James T.Y."/>
        </authorList>
    </citation>
    <scope>NUCLEOTIDE SEQUENCE</scope>
    <source>
        <strain evidence="3">PLAUS21</strain>
    </source>
</reference>
<name>A0AAD5ULW2_9FUNG</name>
<keyword evidence="4" id="KW-1185">Reference proteome</keyword>
<keyword evidence="2" id="KW-0472">Membrane</keyword>
<protein>
    <submittedName>
        <fullName evidence="3">Uncharacterized protein</fullName>
    </submittedName>
</protein>
<sequence length="74" mass="8201">MGEAELRQRKQEKEDKNDSIDNKPEKEAKDVNKVKIGINHIPSLDRFGSTVSGIIAAVSANLVLIGYIVVAFYE</sequence>
<feature type="region of interest" description="Disordered" evidence="1">
    <location>
        <begin position="1"/>
        <end position="28"/>
    </location>
</feature>
<organism evidence="3 4">
    <name type="scientific">Boothiomyces macroporosus</name>
    <dbReference type="NCBI Taxonomy" id="261099"/>
    <lineage>
        <taxon>Eukaryota</taxon>
        <taxon>Fungi</taxon>
        <taxon>Fungi incertae sedis</taxon>
        <taxon>Chytridiomycota</taxon>
        <taxon>Chytridiomycota incertae sedis</taxon>
        <taxon>Chytridiomycetes</taxon>
        <taxon>Rhizophydiales</taxon>
        <taxon>Terramycetaceae</taxon>
        <taxon>Boothiomyces</taxon>
    </lineage>
</organism>
<keyword evidence="2" id="KW-1133">Transmembrane helix</keyword>
<evidence type="ECO:0000313" key="3">
    <source>
        <dbReference type="EMBL" id="KAJ3261740.1"/>
    </source>
</evidence>
<dbReference type="EMBL" id="JADGKB010000004">
    <property type="protein sequence ID" value="KAJ3261740.1"/>
    <property type="molecule type" value="Genomic_DNA"/>
</dbReference>